<sequence length="328" mass="38344">MGLNLYATDIPELSFSREHPQDQLDASEEYREHKIVLDNPMASGFYHEIHTKDLRISYGDVALAKHTHLHFDSDYESVEMHFALDGNTFASSQNFEKQINFVANQHNIIYANSFRGKMEWREKQLRIFEVNMAPSFFERFLPNDGCDLFDQFRKQMQLGSSTLIADQHQSISIAMFEVIKEIIQCKRKGLFKRIFLETKVVELLLLQLEQLYNQQHMGQLIKRGDIEKMYAVRDFMQTNLSVTCTLTELAHQVGTNEFTLKKNFKELFGTTVFGYWNNVRMDEARRMLQQNEMTIAEVSNAVGYKNPQHFTSAFKRKYNTLPSQVKSC</sequence>
<gene>
    <name evidence="5" type="ORF">JKG61_11040</name>
</gene>
<dbReference type="SUPFAM" id="SSF46689">
    <property type="entry name" value="Homeodomain-like"/>
    <property type="match status" value="2"/>
</dbReference>
<dbReference type="EMBL" id="JAERTY010000005">
    <property type="protein sequence ID" value="MBL1409286.1"/>
    <property type="molecule type" value="Genomic_DNA"/>
</dbReference>
<organism evidence="5 6">
    <name type="scientific">Sphingobacterium faecale</name>
    <dbReference type="NCBI Taxonomy" id="2803775"/>
    <lineage>
        <taxon>Bacteria</taxon>
        <taxon>Pseudomonadati</taxon>
        <taxon>Bacteroidota</taxon>
        <taxon>Sphingobacteriia</taxon>
        <taxon>Sphingobacteriales</taxon>
        <taxon>Sphingobacteriaceae</taxon>
        <taxon>Sphingobacterium</taxon>
    </lineage>
</organism>
<proteinExistence type="predicted"/>
<dbReference type="PROSITE" id="PS00041">
    <property type="entry name" value="HTH_ARAC_FAMILY_1"/>
    <property type="match status" value="1"/>
</dbReference>
<dbReference type="InterPro" id="IPR018060">
    <property type="entry name" value="HTH_AraC"/>
</dbReference>
<dbReference type="Gene3D" id="1.10.10.60">
    <property type="entry name" value="Homeodomain-like"/>
    <property type="match status" value="1"/>
</dbReference>
<evidence type="ECO:0000313" key="5">
    <source>
        <dbReference type="EMBL" id="MBL1409286.1"/>
    </source>
</evidence>
<reference evidence="5 6" key="1">
    <citation type="submission" date="2021-01" db="EMBL/GenBank/DDBJ databases">
        <title>C459-1 draft genome sequence.</title>
        <authorList>
            <person name="Zhang X.-F."/>
        </authorList>
    </citation>
    <scope>NUCLEOTIDE SEQUENCE [LARGE SCALE GENOMIC DNA]</scope>
    <source>
        <strain evidence="6">C459-1</strain>
    </source>
</reference>
<dbReference type="PANTHER" id="PTHR47893">
    <property type="entry name" value="REGULATORY PROTEIN PCHR"/>
    <property type="match status" value="1"/>
</dbReference>
<dbReference type="PANTHER" id="PTHR47893:SF1">
    <property type="entry name" value="REGULATORY PROTEIN PCHR"/>
    <property type="match status" value="1"/>
</dbReference>
<keyword evidence="6" id="KW-1185">Reference proteome</keyword>
<evidence type="ECO:0000256" key="3">
    <source>
        <dbReference type="ARBA" id="ARBA00023163"/>
    </source>
</evidence>
<dbReference type="InterPro" id="IPR009057">
    <property type="entry name" value="Homeodomain-like_sf"/>
</dbReference>
<dbReference type="RefSeq" id="WP_202103036.1">
    <property type="nucleotide sequence ID" value="NZ_JAERTY010000005.1"/>
</dbReference>
<evidence type="ECO:0000256" key="1">
    <source>
        <dbReference type="ARBA" id="ARBA00023015"/>
    </source>
</evidence>
<dbReference type="SMART" id="SM00342">
    <property type="entry name" value="HTH_ARAC"/>
    <property type="match status" value="1"/>
</dbReference>
<dbReference type="Pfam" id="PF12833">
    <property type="entry name" value="HTH_18"/>
    <property type="match status" value="1"/>
</dbReference>
<evidence type="ECO:0000259" key="4">
    <source>
        <dbReference type="PROSITE" id="PS01124"/>
    </source>
</evidence>
<dbReference type="PROSITE" id="PS01124">
    <property type="entry name" value="HTH_ARAC_FAMILY_2"/>
    <property type="match status" value="1"/>
</dbReference>
<keyword evidence="2" id="KW-0238">DNA-binding</keyword>
<dbReference type="InterPro" id="IPR018062">
    <property type="entry name" value="HTH_AraC-typ_CS"/>
</dbReference>
<evidence type="ECO:0000256" key="2">
    <source>
        <dbReference type="ARBA" id="ARBA00023125"/>
    </source>
</evidence>
<comment type="caution">
    <text evidence="5">The sequence shown here is derived from an EMBL/GenBank/DDBJ whole genome shotgun (WGS) entry which is preliminary data.</text>
</comment>
<name>A0ABS1R5Y9_9SPHI</name>
<protein>
    <submittedName>
        <fullName evidence="5">Helix-turn-helix transcriptional regulator</fullName>
    </submittedName>
</protein>
<dbReference type="InterPro" id="IPR053142">
    <property type="entry name" value="PchR_regulatory_protein"/>
</dbReference>
<feature type="domain" description="HTH araC/xylS-type" evidence="4">
    <location>
        <begin position="230"/>
        <end position="328"/>
    </location>
</feature>
<accession>A0ABS1R5Y9</accession>
<dbReference type="Proteomes" id="UP000625283">
    <property type="component" value="Unassembled WGS sequence"/>
</dbReference>
<keyword evidence="3" id="KW-0804">Transcription</keyword>
<keyword evidence="1" id="KW-0805">Transcription regulation</keyword>
<evidence type="ECO:0000313" key="6">
    <source>
        <dbReference type="Proteomes" id="UP000625283"/>
    </source>
</evidence>